<dbReference type="EMBL" id="JADEWZ010000008">
    <property type="protein sequence ID" value="MBE9115591.1"/>
    <property type="molecule type" value="Genomic_DNA"/>
</dbReference>
<reference evidence="1" key="1">
    <citation type="submission" date="2020-10" db="EMBL/GenBank/DDBJ databases">
        <authorList>
            <person name="Castelo-Branco R."/>
            <person name="Eusebio N."/>
            <person name="Adriana R."/>
            <person name="Vieira A."/>
            <person name="Brugerolle De Fraissinette N."/>
            <person name="Rezende De Castro R."/>
            <person name="Schneider M.P."/>
            <person name="Vasconcelos V."/>
            <person name="Leao P.N."/>
        </authorList>
    </citation>
    <scope>NUCLEOTIDE SEQUENCE</scope>
    <source>
        <strain evidence="1">LEGE 07157</strain>
    </source>
</reference>
<comment type="caution">
    <text evidence="1">The sequence shown here is derived from an EMBL/GenBank/DDBJ whole genome shotgun (WGS) entry which is preliminary data.</text>
</comment>
<evidence type="ECO:0000313" key="2">
    <source>
        <dbReference type="Proteomes" id="UP000654482"/>
    </source>
</evidence>
<evidence type="ECO:0000313" key="1">
    <source>
        <dbReference type="EMBL" id="MBE9115591.1"/>
    </source>
</evidence>
<name>A0A8J7DV52_9CYAN</name>
<proteinExistence type="predicted"/>
<gene>
    <name evidence="1" type="ORF">IQ249_06740</name>
</gene>
<dbReference type="AlphaFoldDB" id="A0A8J7DV52"/>
<dbReference type="Proteomes" id="UP000654482">
    <property type="component" value="Unassembled WGS sequence"/>
</dbReference>
<organism evidence="1 2">
    <name type="scientific">Lusitaniella coriacea LEGE 07157</name>
    <dbReference type="NCBI Taxonomy" id="945747"/>
    <lineage>
        <taxon>Bacteria</taxon>
        <taxon>Bacillati</taxon>
        <taxon>Cyanobacteriota</taxon>
        <taxon>Cyanophyceae</taxon>
        <taxon>Spirulinales</taxon>
        <taxon>Lusitaniellaceae</taxon>
        <taxon>Lusitaniella</taxon>
    </lineage>
</organism>
<accession>A0A8J7DV52</accession>
<sequence length="60" mass="7266">MPLTQKDLQVLDRLFDREDIEAINTDIFEILLILWPDPCWEDDPFEVYNNDIFDFLSDFL</sequence>
<keyword evidence="2" id="KW-1185">Reference proteome</keyword>
<protein>
    <submittedName>
        <fullName evidence="1">Uncharacterized protein</fullName>
    </submittedName>
</protein>